<protein>
    <submittedName>
        <fullName evidence="9">Phenylalanine 4-monooxygenase</fullName>
        <ecNumber evidence="9">1.14.16.1</ecNumber>
    </submittedName>
</protein>
<dbReference type="RefSeq" id="WP_098882470.1">
    <property type="nucleotide sequence ID" value="NZ_NUMG01000004.1"/>
</dbReference>
<dbReference type="AlphaFoldDB" id="A0A2C1M7C2"/>
<dbReference type="Pfam" id="PF00351">
    <property type="entry name" value="Biopterin_H"/>
    <property type="match status" value="2"/>
</dbReference>
<comment type="cofactor">
    <cofactor evidence="1 7">
        <name>Fe(2+)</name>
        <dbReference type="ChEBI" id="CHEBI:29033"/>
    </cofactor>
</comment>
<evidence type="ECO:0000313" key="9">
    <source>
        <dbReference type="EMBL" id="PGU05935.1"/>
    </source>
</evidence>
<evidence type="ECO:0000256" key="3">
    <source>
        <dbReference type="ARBA" id="ARBA00022723"/>
    </source>
</evidence>
<dbReference type="InterPro" id="IPR036951">
    <property type="entry name" value="ArAA_hydroxylase_sf"/>
</dbReference>
<keyword evidence="4 9" id="KW-0560">Oxidoreductase</keyword>
<feature type="binding site" evidence="7">
    <location>
        <position position="124"/>
    </location>
    <ligand>
        <name>Fe cation</name>
        <dbReference type="ChEBI" id="CHEBI:24875"/>
    </ligand>
</feature>
<organism evidence="9 10">
    <name type="scientific">Bacillus cereus</name>
    <dbReference type="NCBI Taxonomy" id="1396"/>
    <lineage>
        <taxon>Bacteria</taxon>
        <taxon>Bacillati</taxon>
        <taxon>Bacillota</taxon>
        <taxon>Bacilli</taxon>
        <taxon>Bacillales</taxon>
        <taxon>Bacillaceae</taxon>
        <taxon>Bacillus</taxon>
        <taxon>Bacillus cereus group</taxon>
    </lineage>
</organism>
<feature type="domain" description="Biopterin-dependent aromatic amino acid hydroxylase family profile" evidence="8">
    <location>
        <begin position="1"/>
        <end position="336"/>
    </location>
</feature>
<evidence type="ECO:0000256" key="1">
    <source>
        <dbReference type="ARBA" id="ARBA00001954"/>
    </source>
</evidence>
<feature type="binding site" evidence="7">
    <location>
        <position position="129"/>
    </location>
    <ligand>
        <name>Fe cation</name>
        <dbReference type="ChEBI" id="CHEBI:24875"/>
    </ligand>
</feature>
<keyword evidence="6 9" id="KW-0503">Monooxygenase</keyword>
<comment type="caution">
    <text evidence="9">The sequence shown here is derived from an EMBL/GenBank/DDBJ whole genome shotgun (WGS) entry which is preliminary data.</text>
</comment>
<evidence type="ECO:0000259" key="8">
    <source>
        <dbReference type="PROSITE" id="PS51410"/>
    </source>
</evidence>
<dbReference type="EC" id="1.14.16.1" evidence="9"/>
<feature type="binding site" evidence="7">
    <location>
        <position position="214"/>
    </location>
    <ligand>
        <name>Fe cation</name>
        <dbReference type="ChEBI" id="CHEBI:24875"/>
    </ligand>
</feature>
<dbReference type="PROSITE" id="PS51410">
    <property type="entry name" value="BH4_AAA_HYDROXYL_2"/>
    <property type="match status" value="1"/>
</dbReference>
<dbReference type="InterPro" id="IPR036329">
    <property type="entry name" value="Aro-AA_hydroxylase_C_sf"/>
</dbReference>
<dbReference type="EMBL" id="NUMG01000004">
    <property type="protein sequence ID" value="PGU05935.1"/>
    <property type="molecule type" value="Genomic_DNA"/>
</dbReference>
<evidence type="ECO:0000313" key="10">
    <source>
        <dbReference type="Proteomes" id="UP000225766"/>
    </source>
</evidence>
<evidence type="ECO:0000256" key="5">
    <source>
        <dbReference type="ARBA" id="ARBA00023004"/>
    </source>
</evidence>
<dbReference type="GO" id="GO:0004505">
    <property type="term" value="F:phenylalanine 4-monooxygenase activity"/>
    <property type="evidence" value="ECO:0007669"/>
    <property type="project" value="UniProtKB-EC"/>
</dbReference>
<sequence length="584" mass="64327">MTKKTEIPSHLKPFVSTQHYDQYTPVNHAVWRYIMKQNHSFLKDVAHPAYVNGLQSSGINIDAIPKVEEMNECLAPSGWGAVTIDGLIPGVAFFDFQGHGLLPIATDIRKVENIEYTPAPDIVHEAAGHAPILLDPTYAQYVKRFGQIGAKAFSTKEEHEAFEAVRTLTIVKESPTSTPEEVAAAENNVIEKQNLVSGLSEAEQISRLFWWTVEYGLIGSIDNPKIYGAGLLSSVGESKHCLTDAVEKVPFSIEACTGTTYDVTKMQPQLFVCESFEELTEALEKFSETMAFKTGGKEGLEKAIRSENHATAELNSGLQITGTFNETIENDAGELIYMRTNSPTALAIHNKQLADHSTSVHNDGFGTPIGLLTENIALENCTDEQLQSLGIKIGNKAAFTFASGIHVKGTVTAIEKSDKKIALISFIDCTVTYKDRLLFDDSWGAFDMAVGSTITSVFPGAADAASFFPADEEIEETPTPLTLTELDRMYQTVRDIRNEGMLHDAHIDQLAAIQEVLNKFHPKEWLLRLEILELLLEHNKGHETSTVLLQQLSTFTTDEAVTRLINNGLALLKIKDVKNDATIN</sequence>
<accession>A0A2C1M7C2</accession>
<dbReference type="InterPro" id="IPR019774">
    <property type="entry name" value="Aromatic-AA_hydroxylase_C"/>
</dbReference>
<gene>
    <name evidence="9" type="ORF">COD19_06910</name>
</gene>
<dbReference type="NCBIfam" id="NF010657">
    <property type="entry name" value="PRK14056.1"/>
    <property type="match status" value="1"/>
</dbReference>
<name>A0A2C1M7C2_BACCE</name>
<evidence type="ECO:0000256" key="4">
    <source>
        <dbReference type="ARBA" id="ARBA00023002"/>
    </source>
</evidence>
<reference evidence="9 10" key="1">
    <citation type="submission" date="2017-09" db="EMBL/GenBank/DDBJ databases">
        <title>Large-scale bioinformatics analysis of Bacillus genomes uncovers conserved roles of natural products in bacterial physiology.</title>
        <authorList>
            <consortium name="Agbiome Team Llc"/>
            <person name="Bleich R.M."/>
            <person name="Grubbs K.J."/>
            <person name="Santa Maria K.C."/>
            <person name="Allen S.E."/>
            <person name="Farag S."/>
            <person name="Shank E.A."/>
            <person name="Bowers A."/>
        </authorList>
    </citation>
    <scope>NUCLEOTIDE SEQUENCE [LARGE SCALE GENOMIC DNA]</scope>
    <source>
        <strain evidence="9 10">AFS040105</strain>
    </source>
</reference>
<evidence type="ECO:0000256" key="7">
    <source>
        <dbReference type="PIRSR" id="PIRSR601273-2"/>
    </source>
</evidence>
<dbReference type="InterPro" id="IPR001273">
    <property type="entry name" value="ArAA_hydroxylase"/>
</dbReference>
<dbReference type="Proteomes" id="UP000225766">
    <property type="component" value="Unassembled WGS sequence"/>
</dbReference>
<keyword evidence="5 7" id="KW-0408">Iron</keyword>
<dbReference type="Gene3D" id="1.10.800.10">
    <property type="entry name" value="Aromatic amino acid hydroxylase"/>
    <property type="match status" value="1"/>
</dbReference>
<keyword evidence="3 7" id="KW-0479">Metal-binding</keyword>
<dbReference type="PANTHER" id="PTHR11473:SF24">
    <property type="entry name" value="PHENYLALANINE-4-HYDROXYLASE"/>
    <property type="match status" value="1"/>
</dbReference>
<dbReference type="GO" id="GO:0005506">
    <property type="term" value="F:iron ion binding"/>
    <property type="evidence" value="ECO:0007669"/>
    <property type="project" value="InterPro"/>
</dbReference>
<evidence type="ECO:0000256" key="6">
    <source>
        <dbReference type="ARBA" id="ARBA00023033"/>
    </source>
</evidence>
<dbReference type="SUPFAM" id="SSF56534">
    <property type="entry name" value="Aromatic aminoacid monoxygenases, catalytic and oligomerization domains"/>
    <property type="match status" value="1"/>
</dbReference>
<dbReference type="PANTHER" id="PTHR11473">
    <property type="entry name" value="AROMATIC AMINO ACID HYDROXYLASE"/>
    <property type="match status" value="1"/>
</dbReference>
<evidence type="ECO:0000256" key="2">
    <source>
        <dbReference type="ARBA" id="ARBA00009712"/>
    </source>
</evidence>
<comment type="similarity">
    <text evidence="2">Belongs to the biopterin-dependent aromatic amino acid hydroxylase family.</text>
</comment>
<proteinExistence type="inferred from homology"/>
<dbReference type="CDD" id="cd00361">
    <property type="entry name" value="arom_aa_hydroxylase"/>
    <property type="match status" value="1"/>
</dbReference>